<dbReference type="EMBL" id="NJET01000009">
    <property type="protein sequence ID" value="PHH66265.1"/>
    <property type="molecule type" value="Genomic_DNA"/>
</dbReference>
<dbReference type="Gene3D" id="3.40.50.1820">
    <property type="entry name" value="alpha/beta hydrolase"/>
    <property type="match status" value="1"/>
</dbReference>
<dbReference type="OrthoDB" id="19657at2759"/>
<dbReference type="InterPro" id="IPR050471">
    <property type="entry name" value="AB_hydrolase"/>
</dbReference>
<evidence type="ECO:0000259" key="1">
    <source>
        <dbReference type="Pfam" id="PF00561"/>
    </source>
</evidence>
<dbReference type="InterPro" id="IPR029058">
    <property type="entry name" value="AB_hydrolase_fold"/>
</dbReference>
<reference evidence="2 3" key="1">
    <citation type="submission" date="2017-06" db="EMBL/GenBank/DDBJ databases">
        <title>Ant-infecting Ophiocordyceps genomes reveal a high diversity of potential behavioral manipulation genes and a possible major role for enterotoxins.</title>
        <authorList>
            <person name="De Bekker C."/>
            <person name="Evans H.C."/>
            <person name="Brachmann A."/>
            <person name="Hughes D.P."/>
        </authorList>
    </citation>
    <scope>NUCLEOTIDE SEQUENCE [LARGE SCALE GENOMIC DNA]</scope>
    <source>
        <strain evidence="2 3">Map64</strain>
    </source>
</reference>
<keyword evidence="3" id="KW-1185">Reference proteome</keyword>
<organism evidence="2 3">
    <name type="scientific">Ophiocordyceps australis</name>
    <dbReference type="NCBI Taxonomy" id="1399860"/>
    <lineage>
        <taxon>Eukaryota</taxon>
        <taxon>Fungi</taxon>
        <taxon>Dikarya</taxon>
        <taxon>Ascomycota</taxon>
        <taxon>Pezizomycotina</taxon>
        <taxon>Sordariomycetes</taxon>
        <taxon>Hypocreomycetidae</taxon>
        <taxon>Hypocreales</taxon>
        <taxon>Ophiocordycipitaceae</taxon>
        <taxon>Ophiocordyceps</taxon>
    </lineage>
</organism>
<dbReference type="SUPFAM" id="SSF53474">
    <property type="entry name" value="alpha/beta-Hydrolases"/>
    <property type="match status" value="1"/>
</dbReference>
<sequence length="376" mass="40650">MTDASSSGPSLDQLPTEQQTLAHAAFPGAIWALRPDKKGVTSVAHDRGGPFDIAWEIHGSGPIKLVFIMGFLGLMTTWQRQTCFFGHDQGKARGDEAKARADTYSVLIFDNRGVGSSGRPLMRYSTSEMARDTLELVDAIGWTGPRQLHVIGISLGGMIAQELACVAPQRLASLSLICTSARLPRGPSVLLAFAKRVVFAMLPLPQDEAFRRLAVSVFPMQWLLAPDEDDLPSPASTPGCGPPGSLGPAQGSCAPGAEYGHFDCNFQRFQAQTLTNSRNPAFAPARIMCQGIAAGWHCKTDEQLRAMADAVGRERILVLHGTLDAMIGVEHGRRLIDVLEPADGLIIEGLGHAPIMQRAKWFNQLLEQKFSVCARL</sequence>
<dbReference type="Pfam" id="PF00561">
    <property type="entry name" value="Abhydrolase_1"/>
    <property type="match status" value="1"/>
</dbReference>
<dbReference type="AlphaFoldDB" id="A0A2C5Y9T7"/>
<gene>
    <name evidence="2" type="ORF">CDD81_7858</name>
</gene>
<accession>A0A2C5Y9T7</accession>
<name>A0A2C5Y9T7_9HYPO</name>
<dbReference type="Proteomes" id="UP000226192">
    <property type="component" value="Unassembled WGS sequence"/>
</dbReference>
<dbReference type="InterPro" id="IPR000073">
    <property type="entry name" value="AB_hydrolase_1"/>
</dbReference>
<dbReference type="PANTHER" id="PTHR43433:SF5">
    <property type="entry name" value="AB HYDROLASE-1 DOMAIN-CONTAINING PROTEIN"/>
    <property type="match status" value="1"/>
</dbReference>
<evidence type="ECO:0000313" key="2">
    <source>
        <dbReference type="EMBL" id="PHH66265.1"/>
    </source>
</evidence>
<feature type="domain" description="AB hydrolase-1" evidence="1">
    <location>
        <begin position="100"/>
        <end position="356"/>
    </location>
</feature>
<dbReference type="PANTHER" id="PTHR43433">
    <property type="entry name" value="HYDROLASE, ALPHA/BETA FOLD FAMILY PROTEIN"/>
    <property type="match status" value="1"/>
</dbReference>
<comment type="caution">
    <text evidence="2">The sequence shown here is derived from an EMBL/GenBank/DDBJ whole genome shotgun (WGS) entry which is preliminary data.</text>
</comment>
<proteinExistence type="predicted"/>
<dbReference type="STRING" id="1399860.A0A2C5Y9T7"/>
<protein>
    <recommendedName>
        <fullName evidence="1">AB hydrolase-1 domain-containing protein</fullName>
    </recommendedName>
</protein>
<evidence type="ECO:0000313" key="3">
    <source>
        <dbReference type="Proteomes" id="UP000226192"/>
    </source>
</evidence>